<comment type="caution">
    <text evidence="1">The sequence shown here is derived from an EMBL/GenBank/DDBJ whole genome shotgun (WGS) entry which is preliminary data.</text>
</comment>
<proteinExistence type="predicted"/>
<evidence type="ECO:0000313" key="1">
    <source>
        <dbReference type="EMBL" id="MFB0847318.1"/>
    </source>
</evidence>
<dbReference type="RefSeq" id="WP_373957144.1">
    <property type="nucleotide sequence ID" value="NZ_JBHDLN010000034.1"/>
</dbReference>
<organism evidence="1 2">
    <name type="scientific">Paenibacillus oleatilyticus</name>
    <dbReference type="NCBI Taxonomy" id="2594886"/>
    <lineage>
        <taxon>Bacteria</taxon>
        <taxon>Bacillati</taxon>
        <taxon>Bacillota</taxon>
        <taxon>Bacilli</taxon>
        <taxon>Bacillales</taxon>
        <taxon>Paenibacillaceae</taxon>
        <taxon>Paenibacillus</taxon>
    </lineage>
</organism>
<name>A0ABV4VCC8_9BACL</name>
<evidence type="ECO:0000313" key="2">
    <source>
        <dbReference type="Proteomes" id="UP001575622"/>
    </source>
</evidence>
<keyword evidence="2" id="KW-1185">Reference proteome</keyword>
<accession>A0ABV4VCC8</accession>
<sequence length="63" mass="7135">MNPIIFTAMVTQGERSGKMLIGYPVEVAKYIGASEFHSDERECVLNRFSESTRIEMHPDTKVS</sequence>
<dbReference type="EMBL" id="JBHDLN010000034">
    <property type="protein sequence ID" value="MFB0847318.1"/>
    <property type="molecule type" value="Genomic_DNA"/>
</dbReference>
<reference evidence="1 2" key="1">
    <citation type="submission" date="2024-09" db="EMBL/GenBank/DDBJ databases">
        <authorList>
            <person name="Makale K.P.P."/>
            <person name="Makhzoum A."/>
            <person name="Rantong G."/>
            <person name="Rahube T.O."/>
        </authorList>
    </citation>
    <scope>NUCLEOTIDE SEQUENCE [LARGE SCALE GENOMIC DNA]</scope>
    <source>
        <strain evidence="1 2">KM_D13</strain>
    </source>
</reference>
<protein>
    <submittedName>
        <fullName evidence="1">Uncharacterized protein</fullName>
    </submittedName>
</protein>
<gene>
    <name evidence="1" type="ORF">ACEU3E_34675</name>
</gene>
<dbReference type="Proteomes" id="UP001575622">
    <property type="component" value="Unassembled WGS sequence"/>
</dbReference>